<sequence>MSSSPQTHTYGPKCRLAPVSQPLPAGAYDGIPPVAAQFFYSSVIPIDDPLSPGTIAGASDARTARGQIRPFSLGDNNALEKAWLSFLSDDDIQAHEQLPG</sequence>
<dbReference type="AlphaFoldDB" id="A0AA37LSK2"/>
<comment type="caution">
    <text evidence="1">The sequence shown here is derived from an EMBL/GenBank/DDBJ whole genome shotgun (WGS) entry which is preliminary data.</text>
</comment>
<organism evidence="1 2">
    <name type="scientific">Colletotrichum liriopes</name>
    <dbReference type="NCBI Taxonomy" id="708192"/>
    <lineage>
        <taxon>Eukaryota</taxon>
        <taxon>Fungi</taxon>
        <taxon>Dikarya</taxon>
        <taxon>Ascomycota</taxon>
        <taxon>Pezizomycotina</taxon>
        <taxon>Sordariomycetes</taxon>
        <taxon>Hypocreomycetidae</taxon>
        <taxon>Glomerellales</taxon>
        <taxon>Glomerellaceae</taxon>
        <taxon>Colletotrichum</taxon>
        <taxon>Colletotrichum spaethianum species complex</taxon>
    </lineage>
</organism>
<evidence type="ECO:0000313" key="2">
    <source>
        <dbReference type="Proteomes" id="UP001055172"/>
    </source>
</evidence>
<proteinExistence type="predicted"/>
<reference evidence="1 2" key="1">
    <citation type="submission" date="2021-07" db="EMBL/GenBank/DDBJ databases">
        <title>Genome data of Colletotrichum spaethianum.</title>
        <authorList>
            <person name="Utami Y.D."/>
            <person name="Hiruma K."/>
        </authorList>
    </citation>
    <scope>NUCLEOTIDE SEQUENCE [LARGE SCALE GENOMIC DNA]</scope>
    <source>
        <strain evidence="1 2">MAFF 242679</strain>
    </source>
</reference>
<keyword evidence="2" id="KW-1185">Reference proteome</keyword>
<name>A0AA37LSK2_9PEZI</name>
<evidence type="ECO:0000313" key="1">
    <source>
        <dbReference type="EMBL" id="GJC82408.1"/>
    </source>
</evidence>
<accession>A0AA37LSK2</accession>
<gene>
    <name evidence="1" type="ORF">ColLi_05246</name>
</gene>
<protein>
    <submittedName>
        <fullName evidence="1">Uncharacterized protein</fullName>
    </submittedName>
</protein>
<dbReference type="Proteomes" id="UP001055172">
    <property type="component" value="Unassembled WGS sequence"/>
</dbReference>
<dbReference type="EMBL" id="BPPX01000009">
    <property type="protein sequence ID" value="GJC82408.1"/>
    <property type="molecule type" value="Genomic_DNA"/>
</dbReference>